<keyword evidence="3 5" id="KW-0808">Transferase</keyword>
<evidence type="ECO:0000256" key="3">
    <source>
        <dbReference type="ARBA" id="ARBA00022679"/>
    </source>
</evidence>
<dbReference type="CDD" id="cd07804">
    <property type="entry name" value="ASKHA_NBD_FGGY_RrXK-like"/>
    <property type="match status" value="1"/>
</dbReference>
<feature type="domain" description="Carbohydrate kinase FGGY C-terminal" evidence="7">
    <location>
        <begin position="255"/>
        <end position="436"/>
    </location>
</feature>
<dbReference type="InterPro" id="IPR050406">
    <property type="entry name" value="FGGY_Carb_Kinase"/>
</dbReference>
<dbReference type="InterPro" id="IPR043129">
    <property type="entry name" value="ATPase_NBD"/>
</dbReference>
<keyword evidence="9" id="KW-1185">Reference proteome</keyword>
<dbReference type="OrthoDB" id="9782710at2"/>
<dbReference type="Pfam" id="PF00370">
    <property type="entry name" value="FGGY_N"/>
    <property type="match status" value="1"/>
</dbReference>
<dbReference type="GO" id="GO:0042732">
    <property type="term" value="P:D-xylose metabolic process"/>
    <property type="evidence" value="ECO:0007669"/>
    <property type="project" value="UniProtKB-KW"/>
</dbReference>
<comment type="caution">
    <text evidence="8">The sequence shown here is derived from an EMBL/GenBank/DDBJ whole genome shotgun (WGS) entry which is preliminary data.</text>
</comment>
<accession>A0A4R6VIJ7</accession>
<dbReference type="PANTHER" id="PTHR43095">
    <property type="entry name" value="SUGAR KINASE"/>
    <property type="match status" value="1"/>
</dbReference>
<evidence type="ECO:0000259" key="6">
    <source>
        <dbReference type="Pfam" id="PF00370"/>
    </source>
</evidence>
<dbReference type="Proteomes" id="UP000295705">
    <property type="component" value="Unassembled WGS sequence"/>
</dbReference>
<dbReference type="InterPro" id="IPR018483">
    <property type="entry name" value="Carb_kinase_FGGY_CS"/>
</dbReference>
<dbReference type="PROSITE" id="PS00445">
    <property type="entry name" value="FGGY_KINASES_2"/>
    <property type="match status" value="1"/>
</dbReference>
<dbReference type="InterPro" id="IPR018484">
    <property type="entry name" value="FGGY_N"/>
</dbReference>
<reference evidence="8 9" key="1">
    <citation type="submission" date="2019-03" db="EMBL/GenBank/DDBJ databases">
        <title>Genomic Encyclopedia of Type Strains, Phase IV (KMG-IV): sequencing the most valuable type-strain genomes for metagenomic binning, comparative biology and taxonomic classification.</title>
        <authorList>
            <person name="Goeker M."/>
        </authorList>
    </citation>
    <scope>NUCLEOTIDE SEQUENCE [LARGE SCALE GENOMIC DNA]</scope>
    <source>
        <strain evidence="8 9">DSM 45775</strain>
    </source>
</reference>
<dbReference type="Pfam" id="PF02782">
    <property type="entry name" value="FGGY_C"/>
    <property type="match status" value="1"/>
</dbReference>
<comment type="similarity">
    <text evidence="1 5">Belongs to the FGGY kinase family.</text>
</comment>
<dbReference type="Gene3D" id="3.30.420.40">
    <property type="match status" value="2"/>
</dbReference>
<protein>
    <submittedName>
        <fullName evidence="8">Xylulokinase</fullName>
    </submittedName>
</protein>
<dbReference type="GO" id="GO:0016301">
    <property type="term" value="F:kinase activity"/>
    <property type="evidence" value="ECO:0007669"/>
    <property type="project" value="UniProtKB-KW"/>
</dbReference>
<dbReference type="SUPFAM" id="SSF53067">
    <property type="entry name" value="Actin-like ATPase domain"/>
    <property type="match status" value="2"/>
</dbReference>
<keyword evidence="4 5" id="KW-0418">Kinase</keyword>
<keyword evidence="2" id="KW-0859">Xylose metabolism</keyword>
<dbReference type="RefSeq" id="WP_133826967.1">
    <property type="nucleotide sequence ID" value="NZ_BAABHR010000052.1"/>
</dbReference>
<evidence type="ECO:0000256" key="2">
    <source>
        <dbReference type="ARBA" id="ARBA00022629"/>
    </source>
</evidence>
<name>A0A4R6VIJ7_9PSEU</name>
<organism evidence="8 9">
    <name type="scientific">Actinomycetospora succinea</name>
    <dbReference type="NCBI Taxonomy" id="663603"/>
    <lineage>
        <taxon>Bacteria</taxon>
        <taxon>Bacillati</taxon>
        <taxon>Actinomycetota</taxon>
        <taxon>Actinomycetes</taxon>
        <taxon>Pseudonocardiales</taxon>
        <taxon>Pseudonocardiaceae</taxon>
        <taxon>Actinomycetospora</taxon>
    </lineage>
</organism>
<evidence type="ECO:0000259" key="7">
    <source>
        <dbReference type="Pfam" id="PF02782"/>
    </source>
</evidence>
<dbReference type="GO" id="GO:0016773">
    <property type="term" value="F:phosphotransferase activity, alcohol group as acceptor"/>
    <property type="evidence" value="ECO:0007669"/>
    <property type="project" value="InterPro"/>
</dbReference>
<proteinExistence type="inferred from homology"/>
<dbReference type="InterPro" id="IPR000577">
    <property type="entry name" value="Carb_kinase_FGGY"/>
</dbReference>
<dbReference type="AlphaFoldDB" id="A0A4R6VIJ7"/>
<dbReference type="PIRSF" id="PIRSF000538">
    <property type="entry name" value="GlpK"/>
    <property type="match status" value="1"/>
</dbReference>
<feature type="domain" description="Carbohydrate kinase FGGY N-terminal" evidence="6">
    <location>
        <begin position="4"/>
        <end position="240"/>
    </location>
</feature>
<dbReference type="EMBL" id="SNYO01000003">
    <property type="protein sequence ID" value="TDQ61186.1"/>
    <property type="molecule type" value="Genomic_DNA"/>
</dbReference>
<evidence type="ECO:0000256" key="5">
    <source>
        <dbReference type="RuleBase" id="RU003733"/>
    </source>
</evidence>
<evidence type="ECO:0000256" key="4">
    <source>
        <dbReference type="ARBA" id="ARBA00022777"/>
    </source>
</evidence>
<dbReference type="InterPro" id="IPR018485">
    <property type="entry name" value="FGGY_C"/>
</dbReference>
<sequence>MPLVLGIDIGTSSSKGVLVDAESGHVVARADVEHATSFPHPGWVEHDAEGVWWADVAHLTRELLAHGTPDAVGVSGIGPVLLPADADGRALRPAILYGVDTRATREIAELTEEIGADEIVARGGTPLSSQAVGPKWRWLQRHEPDVWARTERFLMASSYLVHRLTGEYVLDHHSASQCDPMYDLEAADWAPDLAEVVAPGLPLPRLLWPGEIAGTVTRAAADETGLREGTPVTAGTIDAWAEATSVGVQTAGDTMVMYGTTMFLVQVTDTPVRHPALWATRGVPPGSFTTAAGMATSGAVTAWLRDLVGADYATLVAEAADVPPGARGLLLLPYFAGERTPILDPDARGLVLGLTTGHGRAELYRAALEGTAHGVRHNLDAFRDAGGPEPRLVAVGGGTRGGLWIQIVSDVTGREQDVPADTTGAALGDALLAAQALGAEADVAVWNPIVATVTPDPERTARYDAFHEHYRALYPATADAAHFLAAQQRSGEQ</sequence>
<gene>
    <name evidence="8" type="ORF">EV188_103693</name>
</gene>
<evidence type="ECO:0000256" key="1">
    <source>
        <dbReference type="ARBA" id="ARBA00009156"/>
    </source>
</evidence>
<keyword evidence="2" id="KW-0119">Carbohydrate metabolism</keyword>
<dbReference type="PANTHER" id="PTHR43095:SF5">
    <property type="entry name" value="XYLULOSE KINASE"/>
    <property type="match status" value="1"/>
</dbReference>
<evidence type="ECO:0000313" key="9">
    <source>
        <dbReference type="Proteomes" id="UP000295705"/>
    </source>
</evidence>
<evidence type="ECO:0000313" key="8">
    <source>
        <dbReference type="EMBL" id="TDQ61186.1"/>
    </source>
</evidence>